<reference evidence="1 2" key="2">
    <citation type="journal article" date="2017" name="Genome Biol.">
        <title>New reference genome sequences of hot pepper reveal the massive evolution of plant disease-resistance genes by retroduplication.</title>
        <authorList>
            <person name="Kim S."/>
            <person name="Park J."/>
            <person name="Yeom S.I."/>
            <person name="Kim Y.M."/>
            <person name="Seo E."/>
            <person name="Kim K.T."/>
            <person name="Kim M.S."/>
            <person name="Lee J.M."/>
            <person name="Cheong K."/>
            <person name="Shin H.S."/>
            <person name="Kim S.B."/>
            <person name="Han K."/>
            <person name="Lee J."/>
            <person name="Park M."/>
            <person name="Lee H.A."/>
            <person name="Lee H.Y."/>
            <person name="Lee Y."/>
            <person name="Oh S."/>
            <person name="Lee J.H."/>
            <person name="Choi E."/>
            <person name="Choi E."/>
            <person name="Lee S.E."/>
            <person name="Jeon J."/>
            <person name="Kim H."/>
            <person name="Choi G."/>
            <person name="Song H."/>
            <person name="Lee J."/>
            <person name="Lee S.C."/>
            <person name="Kwon J.K."/>
            <person name="Lee H.Y."/>
            <person name="Koo N."/>
            <person name="Hong Y."/>
            <person name="Kim R.W."/>
            <person name="Kang W.H."/>
            <person name="Huh J.H."/>
            <person name="Kang B.C."/>
            <person name="Yang T.J."/>
            <person name="Lee Y.H."/>
            <person name="Bennetzen J.L."/>
            <person name="Choi D."/>
        </authorList>
    </citation>
    <scope>NUCLEOTIDE SEQUENCE [LARGE SCALE GENOMIC DNA]</scope>
    <source>
        <strain evidence="2">cv. CM334</strain>
    </source>
</reference>
<proteinExistence type="predicted"/>
<reference evidence="1 2" key="1">
    <citation type="journal article" date="2014" name="Nat. Genet.">
        <title>Genome sequence of the hot pepper provides insights into the evolution of pungency in Capsicum species.</title>
        <authorList>
            <person name="Kim S."/>
            <person name="Park M."/>
            <person name="Yeom S.I."/>
            <person name="Kim Y.M."/>
            <person name="Lee J.M."/>
            <person name="Lee H.A."/>
            <person name="Seo E."/>
            <person name="Choi J."/>
            <person name="Cheong K."/>
            <person name="Kim K.T."/>
            <person name="Jung K."/>
            <person name="Lee G.W."/>
            <person name="Oh S.K."/>
            <person name="Bae C."/>
            <person name="Kim S.B."/>
            <person name="Lee H.Y."/>
            <person name="Kim S.Y."/>
            <person name="Kim M.S."/>
            <person name="Kang B.C."/>
            <person name="Jo Y.D."/>
            <person name="Yang H.B."/>
            <person name="Jeong H.J."/>
            <person name="Kang W.H."/>
            <person name="Kwon J.K."/>
            <person name="Shin C."/>
            <person name="Lim J.Y."/>
            <person name="Park J.H."/>
            <person name="Huh J.H."/>
            <person name="Kim J.S."/>
            <person name="Kim B.D."/>
            <person name="Cohen O."/>
            <person name="Paran I."/>
            <person name="Suh M.C."/>
            <person name="Lee S.B."/>
            <person name="Kim Y.K."/>
            <person name="Shin Y."/>
            <person name="Noh S.J."/>
            <person name="Park J."/>
            <person name="Seo Y.S."/>
            <person name="Kwon S.Y."/>
            <person name="Kim H.A."/>
            <person name="Park J.M."/>
            <person name="Kim H.J."/>
            <person name="Choi S.B."/>
            <person name="Bosland P.W."/>
            <person name="Reeves G."/>
            <person name="Jo S.H."/>
            <person name="Lee B.W."/>
            <person name="Cho H.T."/>
            <person name="Choi H.S."/>
            <person name="Lee M.S."/>
            <person name="Yu Y."/>
            <person name="Do Choi Y."/>
            <person name="Park B.S."/>
            <person name="van Deynze A."/>
            <person name="Ashrafi H."/>
            <person name="Hill T."/>
            <person name="Kim W.T."/>
            <person name="Pai H.S."/>
            <person name="Ahn H.K."/>
            <person name="Yeam I."/>
            <person name="Giovannoni J.J."/>
            <person name="Rose J.K."/>
            <person name="Sorensen I."/>
            <person name="Lee S.J."/>
            <person name="Kim R.W."/>
            <person name="Choi I.Y."/>
            <person name="Choi B.S."/>
            <person name="Lim J.S."/>
            <person name="Lee Y.H."/>
            <person name="Choi D."/>
        </authorList>
    </citation>
    <scope>NUCLEOTIDE SEQUENCE [LARGE SCALE GENOMIC DNA]</scope>
    <source>
        <strain evidence="2">cv. CM334</strain>
    </source>
</reference>
<comment type="caution">
    <text evidence="1">The sequence shown here is derived from an EMBL/GenBank/DDBJ whole genome shotgun (WGS) entry which is preliminary data.</text>
</comment>
<dbReference type="Gramene" id="PHT69725">
    <property type="protein sequence ID" value="PHT69725"/>
    <property type="gene ID" value="T459_24829"/>
</dbReference>
<protein>
    <submittedName>
        <fullName evidence="1">Uncharacterized protein</fullName>
    </submittedName>
</protein>
<keyword evidence="2" id="KW-1185">Reference proteome</keyword>
<accession>A0A2G2YJ43</accession>
<name>A0A2G2YJ43_CAPAN</name>
<sequence>MVVLTEHNAMAGTLTCLAGCAAKGGSPDNLLNCLIGCGTPCSIQCAVNNKTPEDIAKCLADCGTPCPAKCARDSTTVPSLAVCLIGCFSPFVTHEDIQTPDRTTTVCTVGCSLGICSQFLNDEEMFGACMKSCGNNHCAIGGNYIASFRESLRR</sequence>
<dbReference type="AlphaFoldDB" id="A0A2G2YJ43"/>
<organism evidence="1 2">
    <name type="scientific">Capsicum annuum</name>
    <name type="common">Capsicum pepper</name>
    <dbReference type="NCBI Taxonomy" id="4072"/>
    <lineage>
        <taxon>Eukaryota</taxon>
        <taxon>Viridiplantae</taxon>
        <taxon>Streptophyta</taxon>
        <taxon>Embryophyta</taxon>
        <taxon>Tracheophyta</taxon>
        <taxon>Spermatophyta</taxon>
        <taxon>Magnoliopsida</taxon>
        <taxon>eudicotyledons</taxon>
        <taxon>Gunneridae</taxon>
        <taxon>Pentapetalae</taxon>
        <taxon>asterids</taxon>
        <taxon>lamiids</taxon>
        <taxon>Solanales</taxon>
        <taxon>Solanaceae</taxon>
        <taxon>Solanoideae</taxon>
        <taxon>Capsiceae</taxon>
        <taxon>Capsicum</taxon>
    </lineage>
</organism>
<evidence type="ECO:0000313" key="2">
    <source>
        <dbReference type="Proteomes" id="UP000222542"/>
    </source>
</evidence>
<dbReference type="EMBL" id="AYRZ02000010">
    <property type="protein sequence ID" value="PHT69725.1"/>
    <property type="molecule type" value="Genomic_DNA"/>
</dbReference>
<gene>
    <name evidence="1" type="ORF">T459_24829</name>
</gene>
<evidence type="ECO:0000313" key="1">
    <source>
        <dbReference type="EMBL" id="PHT69725.1"/>
    </source>
</evidence>
<dbReference type="Proteomes" id="UP000222542">
    <property type="component" value="Unassembled WGS sequence"/>
</dbReference>